<dbReference type="STRING" id="1280947.HY30_10440"/>
<dbReference type="AlphaFoldDB" id="A0A062UBC2"/>
<name>A0A062UBC2_9PROT</name>
<dbReference type="Proteomes" id="UP000027190">
    <property type="component" value="Unassembled WGS sequence"/>
</dbReference>
<dbReference type="InterPro" id="IPR009923">
    <property type="entry name" value="Dodecin"/>
</dbReference>
<dbReference type="PANTHER" id="PTHR39324:SF1">
    <property type="entry name" value="CALCIUM DODECIN"/>
    <property type="match status" value="1"/>
</dbReference>
<reference evidence="1 2" key="1">
    <citation type="journal article" date="2014" name="Antonie Van Leeuwenhoek">
        <title>Hyphomonas beringensis sp. nov. and Hyphomonas chukchiensis sp. nov., isolated from surface seawater of the Bering Sea and Chukchi Sea.</title>
        <authorList>
            <person name="Li C."/>
            <person name="Lai Q."/>
            <person name="Li G."/>
            <person name="Dong C."/>
            <person name="Wang J."/>
            <person name="Liao Y."/>
            <person name="Shao Z."/>
        </authorList>
    </citation>
    <scope>NUCLEOTIDE SEQUENCE [LARGE SCALE GENOMIC DNA]</scope>
    <source>
        <strain evidence="1 2">BH-BN04-4</strain>
    </source>
</reference>
<dbReference type="PATRIC" id="fig|1280947.3.peg.3542"/>
<organism evidence="1 2">
    <name type="scientific">Hyphomonas chukchiensis</name>
    <dbReference type="NCBI Taxonomy" id="1280947"/>
    <lineage>
        <taxon>Bacteria</taxon>
        <taxon>Pseudomonadati</taxon>
        <taxon>Pseudomonadota</taxon>
        <taxon>Alphaproteobacteria</taxon>
        <taxon>Hyphomonadales</taxon>
        <taxon>Hyphomonadaceae</taxon>
        <taxon>Hyphomonas</taxon>
    </lineage>
</organism>
<dbReference type="PANTHER" id="PTHR39324">
    <property type="entry name" value="CALCIUM DODECIN"/>
    <property type="match status" value="1"/>
</dbReference>
<dbReference type="InterPro" id="IPR025543">
    <property type="entry name" value="Dodecin-like"/>
</dbReference>
<gene>
    <name evidence="1" type="ORF">HY30_10440</name>
</gene>
<keyword evidence="2" id="KW-1185">Reference proteome</keyword>
<dbReference type="OrthoDB" id="9805889at2"/>
<dbReference type="eggNOG" id="COG3360">
    <property type="taxonomic scope" value="Bacteria"/>
</dbReference>
<dbReference type="InterPro" id="IPR036694">
    <property type="entry name" value="Dodecin-like_sf"/>
</dbReference>
<evidence type="ECO:0008006" key="3">
    <source>
        <dbReference type="Google" id="ProtNLM"/>
    </source>
</evidence>
<evidence type="ECO:0000313" key="1">
    <source>
        <dbReference type="EMBL" id="KCZ53909.1"/>
    </source>
</evidence>
<dbReference type="Pfam" id="PF07311">
    <property type="entry name" value="Dodecin"/>
    <property type="match status" value="1"/>
</dbReference>
<dbReference type="Gene3D" id="3.30.1660.10">
    <property type="entry name" value="Flavin-binding protein dodecin"/>
    <property type="match status" value="1"/>
</dbReference>
<comment type="caution">
    <text evidence="1">The sequence shown here is derived from an EMBL/GenBank/DDBJ whole genome shotgun (WGS) entry which is preliminary data.</text>
</comment>
<sequence>MSADTYAITKIVGTSKTSIEDAIDGALATASKTLRSLDWFDVTSTRGFIENGKVKYYQVTIELGFKYEG</sequence>
<accession>A0A062UBC2</accession>
<dbReference type="SUPFAM" id="SSF89807">
    <property type="entry name" value="Dodecin-like"/>
    <property type="match status" value="1"/>
</dbReference>
<dbReference type="NCBIfam" id="NF043052">
    <property type="entry name" value="DodecBact"/>
    <property type="match status" value="1"/>
</dbReference>
<dbReference type="InterPro" id="IPR050049">
    <property type="entry name" value="Dodecin_bact"/>
</dbReference>
<evidence type="ECO:0000313" key="2">
    <source>
        <dbReference type="Proteomes" id="UP000027190"/>
    </source>
</evidence>
<dbReference type="EMBL" id="AWFG01000085">
    <property type="protein sequence ID" value="KCZ53909.1"/>
    <property type="molecule type" value="Genomic_DNA"/>
</dbReference>
<dbReference type="RefSeq" id="WP_034744249.1">
    <property type="nucleotide sequence ID" value="NZ_AWFG01000085.1"/>
</dbReference>
<protein>
    <recommendedName>
        <fullName evidence="3">Flavin and coenzyme A sequestration protein dodecin</fullName>
    </recommendedName>
</protein>
<proteinExistence type="predicted"/>